<feature type="region of interest" description="Disordered" evidence="1">
    <location>
        <begin position="1"/>
        <end position="785"/>
    </location>
</feature>
<feature type="compositionally biased region" description="Low complexity" evidence="1">
    <location>
        <begin position="498"/>
        <end position="507"/>
    </location>
</feature>
<feature type="compositionally biased region" description="Low complexity" evidence="1">
    <location>
        <begin position="1277"/>
        <end position="1292"/>
    </location>
</feature>
<feature type="compositionally biased region" description="Pro residues" evidence="1">
    <location>
        <begin position="1489"/>
        <end position="1501"/>
    </location>
</feature>
<feature type="region of interest" description="Disordered" evidence="1">
    <location>
        <begin position="802"/>
        <end position="927"/>
    </location>
</feature>
<feature type="domain" description="HTH myb-type" evidence="4">
    <location>
        <begin position="1116"/>
        <end position="1163"/>
    </location>
</feature>
<feature type="region of interest" description="Disordered" evidence="1">
    <location>
        <begin position="2022"/>
        <end position="2179"/>
    </location>
</feature>
<evidence type="ECO:0000259" key="3">
    <source>
        <dbReference type="PROSITE" id="PS51293"/>
    </source>
</evidence>
<dbReference type="Pfam" id="PF00249">
    <property type="entry name" value="Myb_DNA-binding"/>
    <property type="match status" value="2"/>
</dbReference>
<feature type="domain" description="SANT" evidence="3">
    <location>
        <begin position="1112"/>
        <end position="1163"/>
    </location>
</feature>
<feature type="compositionally biased region" description="Basic and acidic residues" evidence="1">
    <location>
        <begin position="897"/>
        <end position="915"/>
    </location>
</feature>
<dbReference type="Gene3D" id="1.20.58.1880">
    <property type="match status" value="1"/>
</dbReference>
<gene>
    <name evidence="5" type="ORF">B0A50_01974</name>
</gene>
<evidence type="ECO:0000313" key="6">
    <source>
        <dbReference type="Proteomes" id="UP000308549"/>
    </source>
</evidence>
<feature type="compositionally biased region" description="Pro residues" evidence="1">
    <location>
        <begin position="2063"/>
        <end position="2082"/>
    </location>
</feature>
<dbReference type="PROSITE" id="PS50090">
    <property type="entry name" value="MYB_LIKE"/>
    <property type="match status" value="1"/>
</dbReference>
<feature type="compositionally biased region" description="Pro residues" evidence="1">
    <location>
        <begin position="430"/>
        <end position="450"/>
    </location>
</feature>
<feature type="compositionally biased region" description="Basic and acidic residues" evidence="1">
    <location>
        <begin position="720"/>
        <end position="729"/>
    </location>
</feature>
<feature type="compositionally biased region" description="Basic and acidic residues" evidence="1">
    <location>
        <begin position="1769"/>
        <end position="1778"/>
    </location>
</feature>
<feature type="compositionally biased region" description="Low complexity" evidence="1">
    <location>
        <begin position="2113"/>
        <end position="2127"/>
    </location>
</feature>
<dbReference type="PANTHER" id="PTHR48125:SF12">
    <property type="entry name" value="AT HOOK TRANSCRIPTION FACTOR FAMILY-RELATED"/>
    <property type="match status" value="1"/>
</dbReference>
<feature type="compositionally biased region" description="Basic and acidic residues" evidence="1">
    <location>
        <begin position="1711"/>
        <end position="1729"/>
    </location>
</feature>
<feature type="compositionally biased region" description="Acidic residues" evidence="1">
    <location>
        <begin position="758"/>
        <end position="785"/>
    </location>
</feature>
<feature type="compositionally biased region" description="Polar residues" evidence="1">
    <location>
        <begin position="1575"/>
        <end position="1586"/>
    </location>
</feature>
<feature type="compositionally biased region" description="Polar residues" evidence="1">
    <location>
        <begin position="1505"/>
        <end position="1519"/>
    </location>
</feature>
<feature type="compositionally biased region" description="Basic and acidic residues" evidence="1">
    <location>
        <begin position="139"/>
        <end position="155"/>
    </location>
</feature>
<feature type="compositionally biased region" description="Basic residues" evidence="1">
    <location>
        <begin position="1170"/>
        <end position="1181"/>
    </location>
</feature>
<feature type="compositionally biased region" description="Basic and acidic residues" evidence="1">
    <location>
        <begin position="2087"/>
        <end position="2097"/>
    </location>
</feature>
<proteinExistence type="predicted"/>
<feature type="compositionally biased region" description="Low complexity" evidence="1">
    <location>
        <begin position="1608"/>
        <end position="1624"/>
    </location>
</feature>
<evidence type="ECO:0000259" key="2">
    <source>
        <dbReference type="PROSITE" id="PS50090"/>
    </source>
</evidence>
<dbReference type="InterPro" id="IPR001005">
    <property type="entry name" value="SANT/Myb"/>
</dbReference>
<protein>
    <recommendedName>
        <fullName evidence="7">SANT domain-containing protein</fullName>
    </recommendedName>
</protein>
<feature type="compositionally biased region" description="Polar residues" evidence="1">
    <location>
        <begin position="1368"/>
        <end position="1381"/>
    </location>
</feature>
<feature type="compositionally biased region" description="Low complexity" evidence="1">
    <location>
        <begin position="1688"/>
        <end position="1704"/>
    </location>
</feature>
<organism evidence="5 6">
    <name type="scientific">Salinomyces thailandicus</name>
    <dbReference type="NCBI Taxonomy" id="706561"/>
    <lineage>
        <taxon>Eukaryota</taxon>
        <taxon>Fungi</taxon>
        <taxon>Dikarya</taxon>
        <taxon>Ascomycota</taxon>
        <taxon>Pezizomycotina</taxon>
        <taxon>Dothideomycetes</taxon>
        <taxon>Dothideomycetidae</taxon>
        <taxon>Mycosphaerellales</taxon>
        <taxon>Teratosphaeriaceae</taxon>
        <taxon>Salinomyces</taxon>
    </lineage>
</organism>
<feature type="region of interest" description="Disordered" evidence="1">
    <location>
        <begin position="1052"/>
        <end position="1082"/>
    </location>
</feature>
<feature type="compositionally biased region" description="Polar residues" evidence="1">
    <location>
        <begin position="1966"/>
        <end position="1976"/>
    </location>
</feature>
<feature type="compositionally biased region" description="Polar residues" evidence="1">
    <location>
        <begin position="475"/>
        <end position="486"/>
    </location>
</feature>
<dbReference type="PROSITE" id="PS51294">
    <property type="entry name" value="HTH_MYB"/>
    <property type="match status" value="1"/>
</dbReference>
<feature type="region of interest" description="Disordered" evidence="1">
    <location>
        <begin position="1166"/>
        <end position="1309"/>
    </location>
</feature>
<dbReference type="InterPro" id="IPR017884">
    <property type="entry name" value="SANT_dom"/>
</dbReference>
<reference evidence="5 6" key="1">
    <citation type="submission" date="2017-03" db="EMBL/GenBank/DDBJ databases">
        <title>Genomes of endolithic fungi from Antarctica.</title>
        <authorList>
            <person name="Coleine C."/>
            <person name="Masonjones S."/>
            <person name="Stajich J.E."/>
        </authorList>
    </citation>
    <scope>NUCLEOTIDE SEQUENCE [LARGE SCALE GENOMIC DNA]</scope>
    <source>
        <strain evidence="5 6">CCFEE 6315</strain>
    </source>
</reference>
<feature type="compositionally biased region" description="Low complexity" evidence="1">
    <location>
        <begin position="280"/>
        <end position="291"/>
    </location>
</feature>
<dbReference type="Proteomes" id="UP000308549">
    <property type="component" value="Unassembled WGS sequence"/>
</dbReference>
<feature type="region of interest" description="Disordered" evidence="1">
    <location>
        <begin position="1362"/>
        <end position="1381"/>
    </location>
</feature>
<dbReference type="SUPFAM" id="SSF46689">
    <property type="entry name" value="Homeodomain-like"/>
    <property type="match status" value="2"/>
</dbReference>
<dbReference type="PANTHER" id="PTHR48125">
    <property type="entry name" value="LP07818P1"/>
    <property type="match status" value="1"/>
</dbReference>
<feature type="compositionally biased region" description="Basic and acidic residues" evidence="1">
    <location>
        <begin position="2022"/>
        <end position="2039"/>
    </location>
</feature>
<feature type="domain" description="Myb-like" evidence="2">
    <location>
        <begin position="1117"/>
        <end position="1155"/>
    </location>
</feature>
<feature type="compositionally biased region" description="Polar residues" evidence="1">
    <location>
        <begin position="1633"/>
        <end position="1643"/>
    </location>
</feature>
<accession>A0A4U0U978</accession>
<feature type="compositionally biased region" description="Polar residues" evidence="1">
    <location>
        <begin position="378"/>
        <end position="388"/>
    </location>
</feature>
<evidence type="ECO:0000313" key="5">
    <source>
        <dbReference type="EMBL" id="TKA31006.1"/>
    </source>
</evidence>
<dbReference type="PROSITE" id="PS51293">
    <property type="entry name" value="SANT"/>
    <property type="match status" value="1"/>
</dbReference>
<feature type="compositionally biased region" description="Basic and acidic residues" evidence="1">
    <location>
        <begin position="671"/>
        <end position="685"/>
    </location>
</feature>
<feature type="compositionally biased region" description="Basic and acidic residues" evidence="1">
    <location>
        <begin position="1256"/>
        <end position="1272"/>
    </location>
</feature>
<feature type="compositionally biased region" description="Polar residues" evidence="1">
    <location>
        <begin position="1425"/>
        <end position="1437"/>
    </location>
</feature>
<feature type="compositionally biased region" description="Polar residues" evidence="1">
    <location>
        <begin position="1672"/>
        <end position="1686"/>
    </location>
</feature>
<feature type="compositionally biased region" description="Basic and acidic residues" evidence="1">
    <location>
        <begin position="826"/>
        <end position="848"/>
    </location>
</feature>
<feature type="region of interest" description="Disordered" evidence="1">
    <location>
        <begin position="996"/>
        <end position="1029"/>
    </location>
</feature>
<keyword evidence="6" id="KW-1185">Reference proteome</keyword>
<feature type="compositionally biased region" description="Basic and acidic residues" evidence="1">
    <location>
        <begin position="90"/>
        <end position="128"/>
    </location>
</feature>
<feature type="compositionally biased region" description="Gly residues" evidence="1">
    <location>
        <begin position="1244"/>
        <end position="1254"/>
    </location>
</feature>
<dbReference type="OrthoDB" id="10258692at2759"/>
<feature type="compositionally biased region" description="Polar residues" evidence="1">
    <location>
        <begin position="403"/>
        <end position="422"/>
    </location>
</feature>
<feature type="compositionally biased region" description="Low complexity" evidence="1">
    <location>
        <begin position="1529"/>
        <end position="1541"/>
    </location>
</feature>
<feature type="compositionally biased region" description="Polar residues" evidence="1">
    <location>
        <begin position="1542"/>
        <end position="1551"/>
    </location>
</feature>
<name>A0A4U0U978_9PEZI</name>
<feature type="region of interest" description="Disordered" evidence="1">
    <location>
        <begin position="1425"/>
        <end position="2008"/>
    </location>
</feature>
<feature type="compositionally biased region" description="Low complexity" evidence="1">
    <location>
        <begin position="1779"/>
        <end position="1797"/>
    </location>
</feature>
<evidence type="ECO:0008006" key="7">
    <source>
        <dbReference type="Google" id="ProtNLM"/>
    </source>
</evidence>
<dbReference type="InterPro" id="IPR009057">
    <property type="entry name" value="Homeodomain-like_sf"/>
</dbReference>
<comment type="caution">
    <text evidence="5">The sequence shown here is derived from an EMBL/GenBank/DDBJ whole genome shotgun (WGS) entry which is preliminary data.</text>
</comment>
<feature type="compositionally biased region" description="Basic and acidic residues" evidence="1">
    <location>
        <begin position="996"/>
        <end position="1009"/>
    </location>
</feature>
<feature type="compositionally biased region" description="Pro residues" evidence="1">
    <location>
        <begin position="2169"/>
        <end position="2179"/>
    </location>
</feature>
<dbReference type="Gene3D" id="1.10.10.60">
    <property type="entry name" value="Homeodomain-like"/>
    <property type="match status" value="1"/>
</dbReference>
<feature type="compositionally biased region" description="Low complexity" evidence="1">
    <location>
        <begin position="593"/>
        <end position="603"/>
    </location>
</feature>
<sequence length="2179" mass="240260">MSRYPPSDYRGPRDRSRSPPRFSDRRGSAAAIFDSRAPGLPRASDAAQRGPRFDGALPRPPPPPSNLGPGNGPRPGYTSLRDAPPLGSGDRGRPFRERDFDRRDRLPSPRERSPPRNFKDTYFRDDKGVVTPTGGLRDYPPRDLDIPRARRDSRDGPPSASSTFSDAPPFAATPARGGFGGRGRGRGDYDSFRGGRGGRRHFDDRDLFRRERSPPPPAAQRWSRDAVRDPREADRRDDRRPLERRDDDRRPDWVDRERDVDRARRDLPSSRLEARHSNESVASGPSVPSAPQALPIDPGRLAMLEQSGADVSVKRQSAAQNAAPPPREGRRDVPEMPSYLNGRAETMANRYNQRGSSPPAHAAPAVPAFTLSFAPSGPSKSASATTAEVQAPKPSQEPRSIRAPSQEQVVSPASYPSDSRSQPPVETPAAPRPPPPAPKVGPADPPPSAPKAPRALDTELPGAFGSRLQGVKSLDNFNGPTSNVNPPSAPRADVFTKPSPTGPKAASPAPPPPPFPTLTQPISPSMQTTRFGDQLSAPTGPRASRVSPAQVSAAPRPPFTSPRSDAGSFHGFPAAPRRQTPPPTAPSGPRNRSFSVSPKVSSSTIPTAPKGIRAPPTAPRAGERGATGIGRGQDRLGAPAWAPPTAPRGLQAPQWNQWRRTGAPTWSEKIVPAKRDFMGEEKDRQLQNGARGPAQSGSEGKFGADTTRPPDALLSAGMRESSDRMDVDRPSTGQQPRQSQASSHSAAQSFFGKPVDKAEEEPSISDAAEEPMSSSEEEEIDLEEDLALFNAKFERQKRALEADMADLSTREYRATTPSESIARLSRISESDLQRLREQHEQQEQHQSTEMEIDEAPAPEPVKGPAAAPSAADKRQLAPPTTRSSRSDDGPDVLTPQGDKELGVEIRNSEDELRQVHRERRKPSPEIISLPYLLKDAQPFHESEALLQTLTRQQETRPEVFASLQEEVKYDDEFEEQNERQFRDLYRTWRRTCEDYDREREEQEKQERQQSAEPGPEMEPPPAPPVNSATEGRRLHKFSSEYEIEQVLKQSEETARIEQERQDRETKKLQADMEKEAVVSDQQPKEKFMRGAFIDANRFRAPEKLTMAFSFQPQPDTFTEEEQRIFIAAFKETPKRWGEIASLLLNRTYKDCIHHYYTNKWDGRFRDNRFRKGKGTGRRGRGGKGLLRGKGSAAMADLSRTEELAPPNVSESGRPKRAAAPTTFGEKEVEAKNALTNPSPAKKPGPGGKQDGNGDAGPEKPGKRRKGVGEKPGRKPKAQQPLAALAAAPTAAQNKSFSQHQIPSKEELARAQSIEDAALLTGFQSGQLGSNSQPGQHGMVAHEPQMVYHHHESFVPTVPIQEEPAPSKATVQTPSSKTSASSYWSVPEQTDFAKYIAHFGTDFAAIAAHMGTKTQTMIKNHYQRQIDSGNRPELQQQALEADRRRDAGEDLGPPPTPTPIVKRKYDNPQPTVSAPRPLAPHVDSMEIDEPPPQPRGPPPPKHVSPAQYQAQPRFSASAQATPVPASRVVPSPGSTTASPATSQVQPQASARQMQHPLGQRLSFLPETRPESRPGMPTTSSFRLSQENLTRKQPAKNSPVPDPQYIHNLMQEQQRALQMQEQQSQQERMEIQRQGSLQRNSLQGSPATQPLPQPPPERKPLFEDRASTPPRNLLGQSSLARPPFSQTPFAPLGSAALSGSLLGRSAFNPTPPLRDETPRQDPLRQELRQEGRPSSVPALQPVQQSMSTAPPAPVEPPKRSNLMSILNADADDSKAIKKDAAPSAPQRAASPAPAFQSSATPGPQPNAQLSQRRETFGQPPIGQPLFGRSSFGQTSQTPAPQPPPVKQEPTSTPLGQPPKPDWANHVLGRGQPVPPQSQAMSGEKDGRQYFPHRASAFGGLNQPTRANPSPPPHAVMGHSRTPSLTTQPHQPPPREQHPAFQSQSMPGSRGPVQPLHANPYAQPPAGTPFSQPPVQQIQNHAHHAHNGSVSAGFPGMHHRAPSHGEIARHEQMVAVQRERDDFEMRRMHEQRDFERHHRDAQFHAQRQHQHQMEQDRQQQAFARGPPGPPPQQMHPGFGHPPPFAQPRASLRDQAMRDAEAALQEEQERRRSHAMHQQQHQQQQHQQQHQQHQDDERRRFEMEVQQREREFEYMRRQGEPVFRRTPLGGGYGPPPPPPPPRR</sequence>
<dbReference type="InterPro" id="IPR017930">
    <property type="entry name" value="Myb_dom"/>
</dbReference>
<evidence type="ECO:0000256" key="1">
    <source>
        <dbReference type="SAM" id="MobiDB-lite"/>
    </source>
</evidence>
<feature type="compositionally biased region" description="Basic and acidic residues" evidence="1">
    <location>
        <begin position="2128"/>
        <end position="2159"/>
    </location>
</feature>
<evidence type="ECO:0000259" key="4">
    <source>
        <dbReference type="PROSITE" id="PS51294"/>
    </source>
</evidence>
<feature type="compositionally biased region" description="Low complexity" evidence="1">
    <location>
        <begin position="358"/>
        <end position="368"/>
    </location>
</feature>
<dbReference type="SMART" id="SM00717">
    <property type="entry name" value="SANT"/>
    <property type="match status" value="2"/>
</dbReference>
<feature type="compositionally biased region" description="Basic and acidic residues" evidence="1">
    <location>
        <begin position="10"/>
        <end position="27"/>
    </location>
</feature>
<feature type="compositionally biased region" description="Basic and acidic residues" evidence="1">
    <location>
        <begin position="200"/>
        <end position="213"/>
    </location>
</feature>
<feature type="compositionally biased region" description="Low complexity" evidence="1">
    <location>
        <begin position="734"/>
        <end position="749"/>
    </location>
</feature>
<dbReference type="CDD" id="cd00167">
    <property type="entry name" value="SANT"/>
    <property type="match status" value="2"/>
</dbReference>
<dbReference type="EMBL" id="NAJL01000009">
    <property type="protein sequence ID" value="TKA31006.1"/>
    <property type="molecule type" value="Genomic_DNA"/>
</dbReference>
<feature type="compositionally biased region" description="Basic and acidic residues" evidence="1">
    <location>
        <begin position="1654"/>
        <end position="1664"/>
    </location>
</feature>
<feature type="compositionally biased region" description="Basic and acidic residues" evidence="1">
    <location>
        <begin position="222"/>
        <end position="278"/>
    </location>
</feature>